<name>A0ABX9KLA6_9FUSO</name>
<organism evidence="7 8">
    <name type="scientific">Psychrilyobacter piezotolerans</name>
    <dbReference type="NCBI Taxonomy" id="2293438"/>
    <lineage>
        <taxon>Bacteria</taxon>
        <taxon>Fusobacteriati</taxon>
        <taxon>Fusobacteriota</taxon>
        <taxon>Fusobacteriia</taxon>
        <taxon>Fusobacteriales</taxon>
        <taxon>Fusobacteriaceae</taxon>
        <taxon>Psychrilyobacter</taxon>
    </lineage>
</organism>
<dbReference type="EMBL" id="QUAJ01000001">
    <property type="protein sequence ID" value="REI43334.1"/>
    <property type="molecule type" value="Genomic_DNA"/>
</dbReference>
<evidence type="ECO:0000256" key="4">
    <source>
        <dbReference type="ARBA" id="ARBA00022989"/>
    </source>
</evidence>
<comment type="caution">
    <text evidence="7">The sequence shown here is derived from an EMBL/GenBank/DDBJ whole genome shotgun (WGS) entry which is preliminary data.</text>
</comment>
<feature type="transmembrane region" description="Helical" evidence="6">
    <location>
        <begin position="237"/>
        <end position="262"/>
    </location>
</feature>
<dbReference type="PANTHER" id="PTHR42770">
    <property type="entry name" value="AMINO ACID TRANSPORTER-RELATED"/>
    <property type="match status" value="1"/>
</dbReference>
<evidence type="ECO:0000256" key="1">
    <source>
        <dbReference type="ARBA" id="ARBA00004651"/>
    </source>
</evidence>
<feature type="transmembrane region" description="Helical" evidence="6">
    <location>
        <begin position="419"/>
        <end position="441"/>
    </location>
</feature>
<feature type="transmembrane region" description="Helical" evidence="6">
    <location>
        <begin position="163"/>
        <end position="184"/>
    </location>
</feature>
<protein>
    <submittedName>
        <fullName evidence="7">Amino acid permease</fullName>
    </submittedName>
</protein>
<feature type="transmembrane region" description="Helical" evidence="6">
    <location>
        <begin position="392"/>
        <end position="413"/>
    </location>
</feature>
<dbReference type="PIRSF" id="PIRSF006060">
    <property type="entry name" value="AA_transporter"/>
    <property type="match status" value="1"/>
</dbReference>
<feature type="transmembrane region" description="Helical" evidence="6">
    <location>
        <begin position="89"/>
        <end position="111"/>
    </location>
</feature>
<keyword evidence="3 6" id="KW-0812">Transmembrane</keyword>
<reference evidence="7 8" key="1">
    <citation type="submission" date="2018-08" db="EMBL/GenBank/DDBJ databases">
        <title>Draft genome sequence of Psychrilyobacter sp. strain SD5 isolated from Black Sea water.</title>
        <authorList>
            <person name="Yadav S."/>
            <person name="Villanueva L."/>
            <person name="Damste J.S.S."/>
        </authorList>
    </citation>
    <scope>NUCLEOTIDE SEQUENCE [LARGE SCALE GENOMIC DNA]</scope>
    <source>
        <strain evidence="7 8">SD5</strain>
    </source>
</reference>
<keyword evidence="4 6" id="KW-1133">Transmembrane helix</keyword>
<evidence type="ECO:0000256" key="3">
    <source>
        <dbReference type="ARBA" id="ARBA00022692"/>
    </source>
</evidence>
<dbReference type="Gene3D" id="1.20.1740.10">
    <property type="entry name" value="Amino acid/polyamine transporter I"/>
    <property type="match status" value="1"/>
</dbReference>
<feature type="transmembrane region" description="Helical" evidence="6">
    <location>
        <begin position="35"/>
        <end position="54"/>
    </location>
</feature>
<accession>A0ABX9KLA6</accession>
<feature type="transmembrane region" description="Helical" evidence="6">
    <location>
        <begin position="12"/>
        <end position="29"/>
    </location>
</feature>
<dbReference type="PANTHER" id="PTHR42770:SF7">
    <property type="entry name" value="MEMBRANE PROTEIN"/>
    <property type="match status" value="1"/>
</dbReference>
<dbReference type="Pfam" id="PF13520">
    <property type="entry name" value="AA_permease_2"/>
    <property type="match status" value="1"/>
</dbReference>
<evidence type="ECO:0000256" key="2">
    <source>
        <dbReference type="ARBA" id="ARBA00022475"/>
    </source>
</evidence>
<comment type="subcellular location">
    <subcellularLocation>
        <location evidence="1">Cell membrane</location>
        <topology evidence="1">Multi-pass membrane protein</topology>
    </subcellularLocation>
</comment>
<keyword evidence="2" id="KW-1003">Cell membrane</keyword>
<proteinExistence type="predicted"/>
<dbReference type="InterPro" id="IPR050367">
    <property type="entry name" value="APC_superfamily"/>
</dbReference>
<dbReference type="RefSeq" id="WP_114641052.1">
    <property type="nucleotide sequence ID" value="NZ_JAACIO010000001.1"/>
</dbReference>
<evidence type="ECO:0000256" key="5">
    <source>
        <dbReference type="ARBA" id="ARBA00023136"/>
    </source>
</evidence>
<feature type="transmembrane region" description="Helical" evidence="6">
    <location>
        <begin position="282"/>
        <end position="315"/>
    </location>
</feature>
<keyword evidence="5 6" id="KW-0472">Membrane</keyword>
<evidence type="ECO:0000313" key="7">
    <source>
        <dbReference type="EMBL" id="REI43334.1"/>
    </source>
</evidence>
<feature type="transmembrane region" description="Helical" evidence="6">
    <location>
        <begin position="360"/>
        <end position="380"/>
    </location>
</feature>
<gene>
    <name evidence="7" type="ORF">DYH56_01370</name>
</gene>
<sequence length="475" mass="51557">MLKKEINKLDILSLAIGAIIGWGAFVLPGDLFLKAGIFNSTIAIVAGALIMVGIEKNYGYLLKKFPVAGGEYAFTYDAFGWKHALACGWFLALAYISIVPLNATALALVAKFTMPGILEVGHLYSIAGSDIYLGEVAVAVSALCLFGYLNIKGIKLASQLQKIMVLLLVGIVFLFLSLVIAKVGIINPNTMSFLGSETISFPKILKILSIAPMLFVGFDCIPQVAEELDFEAKEASRLAIISILVGGLVYILIILFTSFGVTREEIMNGQISWATGHTTEYYFGKIGIILLIIALTSAIVAGINGFYMAASRLLFAMSRGKILPEFFGVLDKKYHTPKNAILFTLGISLIAPWFGRNVLLWIVGTSSVGASIGYLYTSLSSYKLYKEEYGKVFIPGIFGSISGIIFLILLLVPGSDSSLSLPSIIVLVVWGIIGLSFYKFYDLKVVHYTKEELDELILNRDSEGNIIGIEVNAVL</sequence>
<dbReference type="Proteomes" id="UP000263486">
    <property type="component" value="Unassembled WGS sequence"/>
</dbReference>
<keyword evidence="8" id="KW-1185">Reference proteome</keyword>
<evidence type="ECO:0000256" key="6">
    <source>
        <dbReference type="SAM" id="Phobius"/>
    </source>
</evidence>
<feature type="transmembrane region" description="Helical" evidence="6">
    <location>
        <begin position="131"/>
        <end position="151"/>
    </location>
</feature>
<evidence type="ECO:0000313" key="8">
    <source>
        <dbReference type="Proteomes" id="UP000263486"/>
    </source>
</evidence>
<dbReference type="InterPro" id="IPR002293">
    <property type="entry name" value="AA/rel_permease1"/>
</dbReference>